<keyword evidence="1" id="KW-0863">Zinc-finger</keyword>
<dbReference type="EMBL" id="BK035411">
    <property type="protein sequence ID" value="DAG99436.1"/>
    <property type="molecule type" value="Genomic_DNA"/>
</dbReference>
<sequence length="65" mass="7527">MTSFYGHQDNPFPPSDDNCPICPICGDECETLYRQGNEIIGCENCIIEVNAWEWQNEQEEPNEFI</sequence>
<name>A0A8S5VW40_9CAUD</name>
<evidence type="ECO:0000313" key="1">
    <source>
        <dbReference type="EMBL" id="DAG99436.1"/>
    </source>
</evidence>
<protein>
    <submittedName>
        <fullName evidence="1">RRN7 Zinc-finger of RNA-polymerase I-specific TFIIB, Rrn7</fullName>
    </submittedName>
</protein>
<reference evidence="1" key="1">
    <citation type="journal article" date="2021" name="Proc. Natl. Acad. Sci. U.S.A.">
        <title>A Catalog of Tens of Thousands of Viruses from Human Metagenomes Reveals Hidden Associations with Chronic Diseases.</title>
        <authorList>
            <person name="Tisza M.J."/>
            <person name="Buck C.B."/>
        </authorList>
    </citation>
    <scope>NUCLEOTIDE SEQUENCE</scope>
    <source>
        <strain evidence="1">CtY4J10</strain>
    </source>
</reference>
<dbReference type="GO" id="GO:0008270">
    <property type="term" value="F:zinc ion binding"/>
    <property type="evidence" value="ECO:0007669"/>
    <property type="project" value="UniProtKB-KW"/>
</dbReference>
<organism evidence="1">
    <name type="scientific">Ackermannviridae sp</name>
    <dbReference type="NCBI Taxonomy" id="2831612"/>
    <lineage>
        <taxon>Viruses</taxon>
        <taxon>Duplodnaviria</taxon>
        <taxon>Heunggongvirae</taxon>
        <taxon>Uroviricota</taxon>
        <taxon>Caudoviricetes</taxon>
        <taxon>Pantevenvirales</taxon>
        <taxon>Ackermannviridae</taxon>
    </lineage>
</organism>
<keyword evidence="1" id="KW-0862">Zinc</keyword>
<proteinExistence type="predicted"/>
<keyword evidence="1" id="KW-0479">Metal-binding</keyword>
<accession>A0A8S5VW40</accession>